<evidence type="ECO:0000313" key="2">
    <source>
        <dbReference type="EMBL" id="AAO44615.1"/>
    </source>
</evidence>
<protein>
    <submittedName>
        <fullName evidence="2">Macrolide 2'-phosphotransferase-like protein</fullName>
    </submittedName>
</protein>
<organism evidence="2 3">
    <name type="scientific">Tropheryma whipplei (strain Twist)</name>
    <name type="common">Whipple's bacillus</name>
    <dbReference type="NCBI Taxonomy" id="203267"/>
    <lineage>
        <taxon>Bacteria</taxon>
        <taxon>Bacillati</taxon>
        <taxon>Actinomycetota</taxon>
        <taxon>Actinomycetes</taxon>
        <taxon>Micrococcales</taxon>
        <taxon>Tropherymataceae</taxon>
        <taxon>Tropheryma</taxon>
    </lineage>
</organism>
<gene>
    <name evidence="2" type="ordered locus">TWT_518</name>
</gene>
<dbReference type="AlphaFoldDB" id="Q83G18"/>
<name>Q83G18_TROWT</name>
<keyword evidence="1" id="KW-0812">Transmembrane</keyword>
<dbReference type="RefSeq" id="WP_011102626.1">
    <property type="nucleotide sequence ID" value="NC_004572.3"/>
</dbReference>
<dbReference type="eggNOG" id="COG3173">
    <property type="taxonomic scope" value="Bacteria"/>
</dbReference>
<evidence type="ECO:0000313" key="3">
    <source>
        <dbReference type="Proteomes" id="UP000002200"/>
    </source>
</evidence>
<accession>Q83G18</accession>
<keyword evidence="1" id="KW-0472">Membrane</keyword>
<dbReference type="SUPFAM" id="SSF56112">
    <property type="entry name" value="Protein kinase-like (PK-like)"/>
    <property type="match status" value="1"/>
</dbReference>
<dbReference type="GO" id="GO:0016740">
    <property type="term" value="F:transferase activity"/>
    <property type="evidence" value="ECO:0007669"/>
    <property type="project" value="UniProtKB-KW"/>
</dbReference>
<dbReference type="HOGENOM" id="CLU_041664_0_0_11"/>
<feature type="transmembrane region" description="Helical" evidence="1">
    <location>
        <begin position="26"/>
        <end position="46"/>
    </location>
</feature>
<dbReference type="STRING" id="203267.TWT_518"/>
<dbReference type="Gene3D" id="3.90.1200.10">
    <property type="match status" value="1"/>
</dbReference>
<dbReference type="KEGG" id="twh:TWT_518"/>
<keyword evidence="3" id="KW-1185">Reference proteome</keyword>
<dbReference type="InterPro" id="IPR011009">
    <property type="entry name" value="Kinase-like_dom_sf"/>
</dbReference>
<evidence type="ECO:0000256" key="1">
    <source>
        <dbReference type="SAM" id="Phobius"/>
    </source>
</evidence>
<keyword evidence="1" id="KW-1133">Transmembrane helix</keyword>
<keyword evidence="2" id="KW-0808">Transferase</keyword>
<reference evidence="2 3" key="1">
    <citation type="journal article" date="2003" name="Genome Res.">
        <title>Tropheryma whipplei twist: a human pathogenic Actinobacteria with a reduced genome.</title>
        <authorList>
            <person name="Raoult D."/>
            <person name="Ogata H."/>
            <person name="Audic S."/>
            <person name="Robert C."/>
            <person name="Suhre K."/>
            <person name="Drancourt M."/>
            <person name="Claverie J.-M."/>
        </authorList>
    </citation>
    <scope>NUCLEOTIDE SEQUENCE [LARGE SCALE GENOMIC DNA]</scope>
    <source>
        <strain evidence="2 3">Twist</strain>
    </source>
</reference>
<proteinExistence type="predicted"/>
<dbReference type="EMBL" id="AE014184">
    <property type="protein sequence ID" value="AAO44615.1"/>
    <property type="molecule type" value="Genomic_DNA"/>
</dbReference>
<dbReference type="Proteomes" id="UP000002200">
    <property type="component" value="Chromosome"/>
</dbReference>
<sequence length="420" mass="47020">MSIISHQKHCQYLRGCALNSQKSLSLLRVMIALSPMSMAAVAVATLPNLNVLQVARGTSDSHHVDSILRCDDNRWMLIRVPLSQNAKDKMARLVKNLRALSKGVRARLPFSIPNVLAYQPVKLSSGMNMTLIMDHPQGYALRDIKPGEGAATSIGCAIAAIHNLPSGLLISAGYTHKTAQDCRYEVIDFVDKANATNMLPGSLKEKWETLVEDEDLWKFQTTVVKKNFSMDSFRFQDNQEGGSSVCAILEWEDASIDDPAYDLHWLNQLSHESAESILKAYEAFSTTTHDRGCLERAKLYAELDIARILIDGVREEKHELIDMAKRLLLELDRTSAQEDTPKQAIHKAEGLLENAQNLSFEQQRLYEIQSDDVNAYSDEETYKSDQVSDSGISENLRNIEEFLGSAKTNTEEENSEAKNE</sequence>